<dbReference type="Proteomes" id="UP000231542">
    <property type="component" value="Unassembled WGS sequence"/>
</dbReference>
<evidence type="ECO:0000313" key="1">
    <source>
        <dbReference type="EMBL" id="PIS42032.1"/>
    </source>
</evidence>
<reference evidence="1 2" key="1">
    <citation type="submission" date="2017-09" db="EMBL/GenBank/DDBJ databases">
        <title>Depth-based differentiation of microbial function through sediment-hosted aquifers and enrichment of novel symbionts in the deep terrestrial subsurface.</title>
        <authorList>
            <person name="Probst A.J."/>
            <person name="Ladd B."/>
            <person name="Jarett J.K."/>
            <person name="Geller-Mcgrath D.E."/>
            <person name="Sieber C.M."/>
            <person name="Emerson J.B."/>
            <person name="Anantharaman K."/>
            <person name="Thomas B.C."/>
            <person name="Malmstrom R."/>
            <person name="Stieglmeier M."/>
            <person name="Klingl A."/>
            <person name="Woyke T."/>
            <person name="Ryan C.M."/>
            <person name="Banfield J.F."/>
        </authorList>
    </citation>
    <scope>NUCLEOTIDE SEQUENCE [LARGE SCALE GENOMIC DNA]</scope>
    <source>
        <strain evidence="1">CG08_land_8_20_14_0_20_40_16</strain>
    </source>
</reference>
<gene>
    <name evidence="1" type="ORF">COT24_05570</name>
</gene>
<name>A0A2H0YWB3_9BACT</name>
<protein>
    <submittedName>
        <fullName evidence="1">Uncharacterized protein</fullName>
    </submittedName>
</protein>
<dbReference type="EMBL" id="PEXU01000061">
    <property type="protein sequence ID" value="PIS42032.1"/>
    <property type="molecule type" value="Genomic_DNA"/>
</dbReference>
<comment type="caution">
    <text evidence="1">The sequence shown here is derived from an EMBL/GenBank/DDBJ whole genome shotgun (WGS) entry which is preliminary data.</text>
</comment>
<proteinExistence type="predicted"/>
<accession>A0A2H0YWB3</accession>
<sequence length="138" mass="15513">MTVLSDAEEKQILEGSGFKTRTEVAQELAILRKRSVRYRADEGMPPESEVQAFQGLLSRVENLAKKLGITEEEVHRAGPEAESRIAQTKQRVEMIERVARALAAGGWNHLMESEQEVMASDPEFERAVLARAEAIKHR</sequence>
<dbReference type="AlphaFoldDB" id="A0A2H0YWB3"/>
<evidence type="ECO:0000313" key="2">
    <source>
        <dbReference type="Proteomes" id="UP000231542"/>
    </source>
</evidence>
<organism evidence="1 2">
    <name type="scientific">Candidatus Kerfeldbacteria bacterium CG08_land_8_20_14_0_20_40_16</name>
    <dbReference type="NCBI Taxonomy" id="2014244"/>
    <lineage>
        <taxon>Bacteria</taxon>
        <taxon>Candidatus Kerfeldiibacteriota</taxon>
    </lineage>
</organism>